<gene>
    <name evidence="4" type="ORF">FIV42_24600</name>
</gene>
<accession>A0A5B8YD08</accession>
<organism evidence="4 5">
    <name type="scientific">Persicimonas caeni</name>
    <dbReference type="NCBI Taxonomy" id="2292766"/>
    <lineage>
        <taxon>Bacteria</taxon>
        <taxon>Deltaproteobacteria</taxon>
        <taxon>Bradymonadales</taxon>
        <taxon>Bradymonadaceae</taxon>
        <taxon>Persicimonas</taxon>
    </lineage>
</organism>
<dbReference type="InterPro" id="IPR023155">
    <property type="entry name" value="Cyt_c-552/4"/>
</dbReference>
<protein>
    <recommendedName>
        <fullName evidence="3">Cytochrome c-552/4 domain-containing protein</fullName>
    </recommendedName>
</protein>
<proteinExistence type="predicted"/>
<keyword evidence="5" id="KW-1185">Reference proteome</keyword>
<feature type="compositionally biased region" description="Basic and acidic residues" evidence="2">
    <location>
        <begin position="301"/>
        <end position="316"/>
    </location>
</feature>
<feature type="region of interest" description="Disordered" evidence="2">
    <location>
        <begin position="453"/>
        <end position="485"/>
    </location>
</feature>
<sequence>MRSSFSVLLLIAALTTAGCDKQKPAPESAERAPELTDAQKVDKSWAFYESRPYFQQPMPPTEVPKGLPDMRAETCGGCHQEIYNEWKISTHRRAWTDDAQFMAELAKSRGEHDPNSQDDVGWMCVNCHTPLFNQLPEVVTGIEDGNIGKPTYVDNPLYDATLQEDAITCATCHVRDGIIYGPFGDTDAPHPTAKDPNLLTEQTCTQCHQAQAEWPERNLGCYFTTGEEWAASTHGQTGETCQSCHMPVVERKLAEAFDRPERKTRRHWFGGSLIPKHPKFADELEPLRKVYGTGVEIALHDAPDDAKPSPERDPEFSKGATECAPDGPCTKLWVRLTNENAGHNFPTGDPERHADIEVIAKDAEGNVLARSKDRIASRYQWWPELKKLTDNRIGAGEHHDILLEVPADADAFSVKVIGHKYRMYEEAFEHHDLEGRYVRGRKFHESTWQVGDDGTPSLVEISDDWGTRNTLEPPQDSPDTASSRK</sequence>
<dbReference type="RefSeq" id="WP_141200261.1">
    <property type="nucleotide sequence ID" value="NZ_CP041186.1"/>
</dbReference>
<dbReference type="InterPro" id="IPR051829">
    <property type="entry name" value="Multiheme_Cytochr_ET"/>
</dbReference>
<dbReference type="Proteomes" id="UP000315995">
    <property type="component" value="Chromosome"/>
</dbReference>
<dbReference type="EMBL" id="CP041186">
    <property type="protein sequence ID" value="QDG53807.1"/>
    <property type="molecule type" value="Genomic_DNA"/>
</dbReference>
<evidence type="ECO:0000256" key="1">
    <source>
        <dbReference type="ARBA" id="ARBA00022729"/>
    </source>
</evidence>
<accession>A0A4Y6Q0P9</accession>
<keyword evidence="1" id="KW-0732">Signal</keyword>
<evidence type="ECO:0000313" key="5">
    <source>
        <dbReference type="Proteomes" id="UP000315995"/>
    </source>
</evidence>
<dbReference type="PROSITE" id="PS51257">
    <property type="entry name" value="PROKAR_LIPOPROTEIN"/>
    <property type="match status" value="1"/>
</dbReference>
<dbReference type="OrthoDB" id="9814800at2"/>
<dbReference type="InterPro" id="IPR036280">
    <property type="entry name" value="Multihaem_cyt_sf"/>
</dbReference>
<dbReference type="PANTHER" id="PTHR35038:SF8">
    <property type="entry name" value="C-TYPE POLYHEME CYTOCHROME OMCC"/>
    <property type="match status" value="1"/>
</dbReference>
<dbReference type="SUPFAM" id="SSF48695">
    <property type="entry name" value="Multiheme cytochromes"/>
    <property type="match status" value="1"/>
</dbReference>
<feature type="compositionally biased region" description="Polar residues" evidence="2">
    <location>
        <begin position="467"/>
        <end position="485"/>
    </location>
</feature>
<feature type="domain" description="Cytochrome c-552/4" evidence="3">
    <location>
        <begin position="74"/>
        <end position="134"/>
    </location>
</feature>
<evidence type="ECO:0000259" key="3">
    <source>
        <dbReference type="Pfam" id="PF13435"/>
    </source>
</evidence>
<dbReference type="Gene3D" id="1.10.1130.10">
    <property type="entry name" value="Flavocytochrome C3, Chain A"/>
    <property type="match status" value="1"/>
</dbReference>
<name>A0A4Y6Q0P9_PERCE</name>
<dbReference type="AlphaFoldDB" id="A0A4Y6Q0P9"/>
<reference evidence="4 5" key="1">
    <citation type="submission" date="2019-06" db="EMBL/GenBank/DDBJ databases">
        <title>Persicimonas caeni gen. nov., sp. nov., a predatory bacterium isolated from solar saltern.</title>
        <authorList>
            <person name="Wang S."/>
        </authorList>
    </citation>
    <scope>NUCLEOTIDE SEQUENCE [LARGE SCALE GENOMIC DNA]</scope>
    <source>
        <strain evidence="4 5">YN101</strain>
    </source>
</reference>
<feature type="region of interest" description="Disordered" evidence="2">
    <location>
        <begin position="301"/>
        <end position="322"/>
    </location>
</feature>
<evidence type="ECO:0000313" key="4">
    <source>
        <dbReference type="EMBL" id="QDG53807.1"/>
    </source>
</evidence>
<dbReference type="Pfam" id="PF13435">
    <property type="entry name" value="Cytochrome_C554"/>
    <property type="match status" value="1"/>
</dbReference>
<evidence type="ECO:0000256" key="2">
    <source>
        <dbReference type="SAM" id="MobiDB-lite"/>
    </source>
</evidence>
<dbReference type="PANTHER" id="PTHR35038">
    <property type="entry name" value="DISSIMILATORY SULFITE REDUCTASE SIRA"/>
    <property type="match status" value="1"/>
</dbReference>